<gene>
    <name evidence="8" type="ORF">B7R54_12950</name>
</gene>
<keyword evidence="9" id="KW-1185">Reference proteome</keyword>
<dbReference type="AlphaFoldDB" id="A0A3E0VJV9"/>
<proteinExistence type="predicted"/>
<protein>
    <recommendedName>
        <fullName evidence="7">Major facilitator superfamily (MFS) profile domain-containing protein</fullName>
    </recommendedName>
</protein>
<dbReference type="Gene3D" id="1.20.1250.20">
    <property type="entry name" value="MFS general substrate transporter like domains"/>
    <property type="match status" value="1"/>
</dbReference>
<feature type="transmembrane region" description="Helical" evidence="6">
    <location>
        <begin position="122"/>
        <end position="143"/>
    </location>
</feature>
<organism evidence="8 9">
    <name type="scientific">Subtercola boreus</name>
    <dbReference type="NCBI Taxonomy" id="120213"/>
    <lineage>
        <taxon>Bacteria</taxon>
        <taxon>Bacillati</taxon>
        <taxon>Actinomycetota</taxon>
        <taxon>Actinomycetes</taxon>
        <taxon>Micrococcales</taxon>
        <taxon>Microbacteriaceae</taxon>
        <taxon>Subtercola</taxon>
    </lineage>
</organism>
<evidence type="ECO:0000256" key="6">
    <source>
        <dbReference type="SAM" id="Phobius"/>
    </source>
</evidence>
<evidence type="ECO:0000256" key="5">
    <source>
        <dbReference type="ARBA" id="ARBA00023136"/>
    </source>
</evidence>
<dbReference type="CDD" id="cd17324">
    <property type="entry name" value="MFS_NepI_like"/>
    <property type="match status" value="1"/>
</dbReference>
<dbReference type="PROSITE" id="PS50850">
    <property type="entry name" value="MFS"/>
    <property type="match status" value="1"/>
</dbReference>
<dbReference type="InterPro" id="IPR050189">
    <property type="entry name" value="MFS_Efflux_Transporters"/>
</dbReference>
<keyword evidence="5 6" id="KW-0472">Membrane</keyword>
<evidence type="ECO:0000256" key="3">
    <source>
        <dbReference type="ARBA" id="ARBA00022692"/>
    </source>
</evidence>
<keyword evidence="2" id="KW-1003">Cell membrane</keyword>
<keyword evidence="3 6" id="KW-0812">Transmembrane</keyword>
<feature type="transmembrane region" description="Helical" evidence="6">
    <location>
        <begin position="403"/>
        <end position="422"/>
    </location>
</feature>
<dbReference type="GO" id="GO:0022857">
    <property type="term" value="F:transmembrane transporter activity"/>
    <property type="evidence" value="ECO:0007669"/>
    <property type="project" value="InterPro"/>
</dbReference>
<evidence type="ECO:0000256" key="4">
    <source>
        <dbReference type="ARBA" id="ARBA00022989"/>
    </source>
</evidence>
<evidence type="ECO:0000256" key="1">
    <source>
        <dbReference type="ARBA" id="ARBA00004651"/>
    </source>
</evidence>
<feature type="domain" description="Major facilitator superfamily (MFS) profile" evidence="7">
    <location>
        <begin position="31"/>
        <end position="426"/>
    </location>
</feature>
<evidence type="ECO:0000313" key="8">
    <source>
        <dbReference type="EMBL" id="RFA10011.1"/>
    </source>
</evidence>
<feature type="transmembrane region" description="Helical" evidence="6">
    <location>
        <begin position="183"/>
        <end position="202"/>
    </location>
</feature>
<feature type="transmembrane region" description="Helical" evidence="6">
    <location>
        <begin position="371"/>
        <end position="397"/>
    </location>
</feature>
<feature type="transmembrane region" description="Helical" evidence="6">
    <location>
        <begin position="27"/>
        <end position="45"/>
    </location>
</feature>
<comment type="subcellular location">
    <subcellularLocation>
        <location evidence="1">Cell membrane</location>
        <topology evidence="1">Multi-pass membrane protein</topology>
    </subcellularLocation>
</comment>
<dbReference type="InterPro" id="IPR036259">
    <property type="entry name" value="MFS_trans_sf"/>
</dbReference>
<keyword evidence="4 6" id="KW-1133">Transmembrane helix</keyword>
<dbReference type="PANTHER" id="PTHR43124:SF3">
    <property type="entry name" value="CHLORAMPHENICOL EFFLUX PUMP RV0191"/>
    <property type="match status" value="1"/>
</dbReference>
<feature type="transmembrane region" description="Helical" evidence="6">
    <location>
        <begin position="337"/>
        <end position="359"/>
    </location>
</feature>
<sequence length="432" mass="44649">MLHPRNVVCPLVTNAVKTPVATESAPFPYVALFVLATAVFMSVTAEMMPTGLLPEMSAELGVTESQIGLLVTLFAVAVVITAVPLSAMTRRFSRHTVIVGVLLAVAATSTFSALAPSYGLLAFARVLGGTAHGLFWAVVGVYAAHLVPRHQIARAVAITTGGGTLAFVLGVPAATVVGHAFGWRVPFLAIAVLSLCASLLIAKRLPRMPAPGPRVKPAPDARAEPSSETGVKLSRLKRLDPTVPGVAVICVIIGILMVGHYSLYTYVTPFLIGQLGVPIGNVGGMLFVYGVAGALGLLIAGFVFGGRPTFGVGIALVVTGASVLVLSLWASNPWLSIPAFALWGIALGVIPTLMQARVLHVASPAITDTAAAFYSTAFNIGIGGGALVGGLLLSGFGLESLPLFYLLLLFVSGALLWISVIVSHRRHAATLA</sequence>
<evidence type="ECO:0000313" key="9">
    <source>
        <dbReference type="Proteomes" id="UP000256486"/>
    </source>
</evidence>
<name>A0A3E0VJV9_9MICO</name>
<comment type="caution">
    <text evidence="8">The sequence shown here is derived from an EMBL/GenBank/DDBJ whole genome shotgun (WGS) entry which is preliminary data.</text>
</comment>
<dbReference type="InterPro" id="IPR020846">
    <property type="entry name" value="MFS_dom"/>
</dbReference>
<feature type="transmembrane region" description="Helical" evidence="6">
    <location>
        <begin position="242"/>
        <end position="264"/>
    </location>
</feature>
<dbReference type="InterPro" id="IPR011701">
    <property type="entry name" value="MFS"/>
</dbReference>
<feature type="transmembrane region" description="Helical" evidence="6">
    <location>
        <begin position="311"/>
        <end position="331"/>
    </location>
</feature>
<dbReference type="EMBL" id="NBWZ01000001">
    <property type="protein sequence ID" value="RFA10011.1"/>
    <property type="molecule type" value="Genomic_DNA"/>
</dbReference>
<reference evidence="8 9" key="1">
    <citation type="submission" date="2017-04" db="EMBL/GenBank/DDBJ databases">
        <title>Comparative genome analysis of Subtercola boreus.</title>
        <authorList>
            <person name="Cho Y.-J."/>
            <person name="Cho A."/>
            <person name="Kim O.-S."/>
            <person name="Lee J.-I."/>
        </authorList>
    </citation>
    <scope>NUCLEOTIDE SEQUENCE [LARGE SCALE GENOMIC DNA]</scope>
    <source>
        <strain evidence="8 9">K300</strain>
    </source>
</reference>
<dbReference type="Proteomes" id="UP000256486">
    <property type="component" value="Unassembled WGS sequence"/>
</dbReference>
<feature type="transmembrane region" description="Helical" evidence="6">
    <location>
        <begin position="65"/>
        <end position="85"/>
    </location>
</feature>
<feature type="transmembrane region" description="Helical" evidence="6">
    <location>
        <begin position="97"/>
        <end position="116"/>
    </location>
</feature>
<feature type="transmembrane region" description="Helical" evidence="6">
    <location>
        <begin position="284"/>
        <end position="304"/>
    </location>
</feature>
<accession>A0A3E0VJV9</accession>
<dbReference type="GO" id="GO:0005886">
    <property type="term" value="C:plasma membrane"/>
    <property type="evidence" value="ECO:0007669"/>
    <property type="project" value="UniProtKB-SubCell"/>
</dbReference>
<evidence type="ECO:0000259" key="7">
    <source>
        <dbReference type="PROSITE" id="PS50850"/>
    </source>
</evidence>
<feature type="transmembrane region" description="Helical" evidence="6">
    <location>
        <begin position="155"/>
        <end position="177"/>
    </location>
</feature>
<dbReference type="Pfam" id="PF07690">
    <property type="entry name" value="MFS_1"/>
    <property type="match status" value="1"/>
</dbReference>
<dbReference type="PANTHER" id="PTHR43124">
    <property type="entry name" value="PURINE EFFLUX PUMP PBUE"/>
    <property type="match status" value="1"/>
</dbReference>
<evidence type="ECO:0000256" key="2">
    <source>
        <dbReference type="ARBA" id="ARBA00022475"/>
    </source>
</evidence>
<dbReference type="SUPFAM" id="SSF103473">
    <property type="entry name" value="MFS general substrate transporter"/>
    <property type="match status" value="1"/>
</dbReference>